<name>A0ABT1TCJ4_9GAMM</name>
<accession>A0ABT1TCJ4</accession>
<dbReference type="RefSeq" id="WP_256600850.1">
    <property type="nucleotide sequence ID" value="NZ_JANIBJ010000004.1"/>
</dbReference>
<dbReference type="Proteomes" id="UP001524499">
    <property type="component" value="Unassembled WGS sequence"/>
</dbReference>
<comment type="caution">
    <text evidence="1">The sequence shown here is derived from an EMBL/GenBank/DDBJ whole genome shotgun (WGS) entry which is preliminary data.</text>
</comment>
<evidence type="ECO:0000313" key="1">
    <source>
        <dbReference type="EMBL" id="MCQ8103178.1"/>
    </source>
</evidence>
<dbReference type="EMBL" id="JANIBJ010000004">
    <property type="protein sequence ID" value="MCQ8103178.1"/>
    <property type="molecule type" value="Genomic_DNA"/>
</dbReference>
<keyword evidence="2" id="KW-1185">Reference proteome</keyword>
<organism evidence="1 2">
    <name type="scientific">Methylomonas subterranea</name>
    <dbReference type="NCBI Taxonomy" id="2952225"/>
    <lineage>
        <taxon>Bacteria</taxon>
        <taxon>Pseudomonadati</taxon>
        <taxon>Pseudomonadota</taxon>
        <taxon>Gammaproteobacteria</taxon>
        <taxon>Methylococcales</taxon>
        <taxon>Methylococcaceae</taxon>
        <taxon>Methylomonas</taxon>
    </lineage>
</organism>
<evidence type="ECO:0000313" key="2">
    <source>
        <dbReference type="Proteomes" id="UP001524499"/>
    </source>
</evidence>
<gene>
    <name evidence="1" type="ORF">NP590_03575</name>
</gene>
<sequence>MSRSYDADYRLNHETVGGVFMQDYQYDFASQKPISIDRNGNRTWYTTDQQGNIIEGQGRASTARTNAWKG</sequence>
<protein>
    <submittedName>
        <fullName evidence="1">Uncharacterized protein</fullName>
    </submittedName>
</protein>
<reference evidence="1 2" key="1">
    <citation type="submission" date="2022-07" db="EMBL/GenBank/DDBJ databases">
        <title>Methylomonas rivi sp. nov., Methylomonas rosea sp. nov., Methylomonas aureus sp. nov. and Methylomonas subterranea sp. nov., four novel methanotrophs isolated from a freshwater creek and the deep terrestrial subsurface.</title>
        <authorList>
            <person name="Abin C."/>
            <person name="Sankaranarayanan K."/>
            <person name="Garner C."/>
            <person name="Sindelar R."/>
            <person name="Kotary K."/>
            <person name="Garner R."/>
            <person name="Barclay S."/>
            <person name="Lawson P."/>
            <person name="Krumholz L."/>
        </authorList>
    </citation>
    <scope>NUCLEOTIDE SEQUENCE [LARGE SCALE GENOMIC DNA]</scope>
    <source>
        <strain evidence="1 2">SURF-2</strain>
    </source>
</reference>
<proteinExistence type="predicted"/>